<organism evidence="4 5">
    <name type="scientific">Candidatus Phosphoribacter hodrii</name>
    <dbReference type="NCBI Taxonomy" id="2953743"/>
    <lineage>
        <taxon>Bacteria</taxon>
        <taxon>Bacillati</taxon>
        <taxon>Actinomycetota</taxon>
        <taxon>Actinomycetes</taxon>
        <taxon>Micrococcales</taxon>
        <taxon>Dermatophilaceae</taxon>
        <taxon>Candidatus Phosphoribacter</taxon>
    </lineage>
</organism>
<dbReference type="Proteomes" id="UP000886632">
    <property type="component" value="Unassembled WGS sequence"/>
</dbReference>
<evidence type="ECO:0000256" key="2">
    <source>
        <dbReference type="SAM" id="MobiDB-lite"/>
    </source>
</evidence>
<evidence type="ECO:0000313" key="5">
    <source>
        <dbReference type="Proteomes" id="UP000886632"/>
    </source>
</evidence>
<dbReference type="PANTHER" id="PTHR32282">
    <property type="entry name" value="BINDING PROTEIN TRANSPEPTIDASE, PUTATIVE-RELATED"/>
    <property type="match status" value="1"/>
</dbReference>
<evidence type="ECO:0000259" key="3">
    <source>
        <dbReference type="Pfam" id="PF00912"/>
    </source>
</evidence>
<feature type="domain" description="Glycosyl transferase family 51" evidence="3">
    <location>
        <begin position="32"/>
        <end position="77"/>
    </location>
</feature>
<name>A0A9D7XXE9_9MICO</name>
<dbReference type="InterPro" id="IPR036950">
    <property type="entry name" value="PBP_transglycosylase"/>
</dbReference>
<protein>
    <submittedName>
        <fullName evidence="4">Transglycosylase domain-containing protein</fullName>
    </submittedName>
</protein>
<dbReference type="Gene3D" id="1.10.3810.10">
    <property type="entry name" value="Biosynthetic peptidoglycan transglycosylase-like"/>
    <property type="match status" value="1"/>
</dbReference>
<dbReference type="PANTHER" id="PTHR32282:SF34">
    <property type="entry name" value="PENICILLIN-BINDING PROTEIN 1A"/>
    <property type="match status" value="1"/>
</dbReference>
<dbReference type="InterPro" id="IPR023346">
    <property type="entry name" value="Lysozyme-like_dom_sf"/>
</dbReference>
<gene>
    <name evidence="4" type="ORF">IPP00_07610</name>
</gene>
<feature type="region of interest" description="Disordered" evidence="2">
    <location>
        <begin position="68"/>
        <end position="99"/>
    </location>
</feature>
<dbReference type="InterPro" id="IPR050396">
    <property type="entry name" value="Glycosyltr_51/Transpeptidase"/>
</dbReference>
<dbReference type="GO" id="GO:0009252">
    <property type="term" value="P:peptidoglycan biosynthetic process"/>
    <property type="evidence" value="ECO:0007669"/>
    <property type="project" value="TreeGrafter"/>
</dbReference>
<dbReference type="EMBL" id="JADKGK010000016">
    <property type="protein sequence ID" value="MBL0003855.1"/>
    <property type="molecule type" value="Genomic_DNA"/>
</dbReference>
<accession>A0A9D7XXE9</accession>
<dbReference type="GO" id="GO:0030288">
    <property type="term" value="C:outer membrane-bounded periplasmic space"/>
    <property type="evidence" value="ECO:0007669"/>
    <property type="project" value="TreeGrafter"/>
</dbReference>
<dbReference type="GO" id="GO:0008955">
    <property type="term" value="F:peptidoglycan glycosyltransferase activity"/>
    <property type="evidence" value="ECO:0007669"/>
    <property type="project" value="TreeGrafter"/>
</dbReference>
<evidence type="ECO:0000313" key="4">
    <source>
        <dbReference type="EMBL" id="MBL0003855.1"/>
    </source>
</evidence>
<comment type="caution">
    <text evidence="4">The sequence shown here is derived from an EMBL/GenBank/DDBJ whole genome shotgun (WGS) entry which is preliminary data.</text>
</comment>
<dbReference type="SUPFAM" id="SSF53955">
    <property type="entry name" value="Lysozyme-like"/>
    <property type="match status" value="1"/>
</dbReference>
<dbReference type="AlphaFoldDB" id="A0A9D7XXE9"/>
<reference evidence="4" key="1">
    <citation type="submission" date="2020-10" db="EMBL/GenBank/DDBJ databases">
        <title>Connecting structure to function with the recovery of over 1000 high-quality activated sludge metagenome-assembled genomes encoding full-length rRNA genes using long-read sequencing.</title>
        <authorList>
            <person name="Singleton C.M."/>
            <person name="Petriglieri F."/>
            <person name="Kristensen J.M."/>
            <person name="Kirkegaard R.H."/>
            <person name="Michaelsen T.Y."/>
            <person name="Andersen M.H."/>
            <person name="Karst S.M."/>
            <person name="Dueholm M.S."/>
            <person name="Nielsen P.H."/>
            <person name="Albertsen M."/>
        </authorList>
    </citation>
    <scope>NUCLEOTIDE SEQUENCE</scope>
    <source>
        <strain evidence="4">Ribe_18-Q3-R11-54_MAXAC.001</strain>
    </source>
</reference>
<evidence type="ECO:0000256" key="1">
    <source>
        <dbReference type="ARBA" id="ARBA00022679"/>
    </source>
</evidence>
<keyword evidence="1" id="KW-0808">Transferase</keyword>
<proteinExistence type="predicted"/>
<sequence>MAFATIQVPDVANGLAEAQTSIVYYDDGKTEMARIAELDREPLPLASIPKHLQHAVIAAEDRDFYTNAGISPTGIARPSGRPSAAATSRVAGRRSPSNT</sequence>
<dbReference type="InterPro" id="IPR001264">
    <property type="entry name" value="Glyco_trans_51"/>
</dbReference>
<dbReference type="Pfam" id="PF00912">
    <property type="entry name" value="Transgly"/>
    <property type="match status" value="1"/>
</dbReference>